<evidence type="ECO:0000313" key="6">
    <source>
        <dbReference type="Proteomes" id="UP000182584"/>
    </source>
</evidence>
<proteinExistence type="predicted"/>
<evidence type="ECO:0000256" key="3">
    <source>
        <dbReference type="SAM" id="SignalP"/>
    </source>
</evidence>
<dbReference type="InterPro" id="IPR007391">
    <property type="entry name" value="Vancomycin_resist_VanW"/>
</dbReference>
<feature type="compositionally biased region" description="Low complexity" evidence="2">
    <location>
        <begin position="503"/>
        <end position="524"/>
    </location>
</feature>
<gene>
    <name evidence="5" type="ORF">SAMN04487884_10963</name>
</gene>
<dbReference type="Pfam" id="PF07501">
    <property type="entry name" value="G5"/>
    <property type="match status" value="1"/>
</dbReference>
<dbReference type="InterPro" id="IPR052913">
    <property type="entry name" value="Glycopeptide_resist_protein"/>
</dbReference>
<dbReference type="SMART" id="SM01208">
    <property type="entry name" value="G5"/>
    <property type="match status" value="1"/>
</dbReference>
<dbReference type="InterPro" id="IPR022029">
    <property type="entry name" value="YoaR-like_PG-bd"/>
</dbReference>
<dbReference type="Gene3D" id="2.20.230.10">
    <property type="entry name" value="Resuscitation-promoting factor rpfb"/>
    <property type="match status" value="1"/>
</dbReference>
<organism evidence="5 6">
    <name type="scientific">Butyrivibrio fibrisolvens</name>
    <dbReference type="NCBI Taxonomy" id="831"/>
    <lineage>
        <taxon>Bacteria</taxon>
        <taxon>Bacillati</taxon>
        <taxon>Bacillota</taxon>
        <taxon>Clostridia</taxon>
        <taxon>Lachnospirales</taxon>
        <taxon>Lachnospiraceae</taxon>
        <taxon>Butyrivibrio</taxon>
    </lineage>
</organism>
<dbReference type="PROSITE" id="PS51109">
    <property type="entry name" value="G5"/>
    <property type="match status" value="1"/>
</dbReference>
<feature type="domain" description="G5" evidence="4">
    <location>
        <begin position="369"/>
        <end position="449"/>
    </location>
</feature>
<dbReference type="Pfam" id="PF12229">
    <property type="entry name" value="PG_binding_4"/>
    <property type="match status" value="1"/>
</dbReference>
<name>A0A1H9R775_BUTFI</name>
<feature type="signal peptide" evidence="3">
    <location>
        <begin position="1"/>
        <end position="24"/>
    </location>
</feature>
<accession>A0A1H9R775</accession>
<dbReference type="OrthoDB" id="9797191at2"/>
<dbReference type="EMBL" id="FOGJ01000009">
    <property type="protein sequence ID" value="SER68457.1"/>
    <property type="molecule type" value="Genomic_DNA"/>
</dbReference>
<evidence type="ECO:0000256" key="2">
    <source>
        <dbReference type="SAM" id="MobiDB-lite"/>
    </source>
</evidence>
<feature type="region of interest" description="Disordered" evidence="2">
    <location>
        <begin position="490"/>
        <end position="536"/>
    </location>
</feature>
<protein>
    <submittedName>
        <fullName evidence="5">Vancomycin resistance protein YoaR, contains peptidoglycan-binding and VanW domains</fullName>
    </submittedName>
</protein>
<reference evidence="5 6" key="1">
    <citation type="submission" date="2016-10" db="EMBL/GenBank/DDBJ databases">
        <authorList>
            <person name="de Groot N.N."/>
        </authorList>
    </citation>
    <scope>NUCLEOTIDE SEQUENCE [LARGE SCALE GENOMIC DNA]</scope>
    <source>
        <strain evidence="5 6">AR40</strain>
    </source>
</reference>
<dbReference type="AlphaFoldDB" id="A0A1H9R775"/>
<feature type="compositionally biased region" description="Polar residues" evidence="2">
    <location>
        <begin position="525"/>
        <end position="536"/>
    </location>
</feature>
<dbReference type="RefSeq" id="WP_074755625.1">
    <property type="nucleotide sequence ID" value="NZ_FOGJ01000009.1"/>
</dbReference>
<dbReference type="InterPro" id="IPR011098">
    <property type="entry name" value="G5_dom"/>
</dbReference>
<dbReference type="PANTHER" id="PTHR35788:SF1">
    <property type="entry name" value="EXPORTED PROTEIN"/>
    <property type="match status" value="1"/>
</dbReference>
<keyword evidence="1 3" id="KW-0732">Signal</keyword>
<dbReference type="eggNOG" id="COG2720">
    <property type="taxonomic scope" value="Bacteria"/>
</dbReference>
<evidence type="ECO:0000313" key="5">
    <source>
        <dbReference type="EMBL" id="SER68457.1"/>
    </source>
</evidence>
<dbReference type="Pfam" id="PF04294">
    <property type="entry name" value="VanW"/>
    <property type="match status" value="1"/>
</dbReference>
<feature type="chain" id="PRO_5010234914" evidence="3">
    <location>
        <begin position="25"/>
        <end position="536"/>
    </location>
</feature>
<dbReference type="PANTHER" id="PTHR35788">
    <property type="entry name" value="EXPORTED PROTEIN-RELATED"/>
    <property type="match status" value="1"/>
</dbReference>
<evidence type="ECO:0000259" key="4">
    <source>
        <dbReference type="PROSITE" id="PS51109"/>
    </source>
</evidence>
<dbReference type="Proteomes" id="UP000182584">
    <property type="component" value="Unassembled WGS sequence"/>
</dbReference>
<sequence length="536" mass="56487">MKKIVIGLAFMAVLILAPSMIAQAKTQAKIPNGVTIGSVDVSGMTHDEAYAAVSSYMDTLSSANITLKGARDEDVVTVAAADLGLTWTNTDVVESALNIGKEGNVVQRYKQLKDVANGGVALDLEYAFDDTMIMDVFAGKCDTFNVAEVDYGLTRENGTFSVVDGNTGYELNQTASIELLQNYITDGWNGSDFDIALSVDVTEPKGSAEELAKVGDVLGTYSTSYKTSGAARSGNISNGCKLASGITLYPGDEFSMLENITPFTEANGYFLAGSYLQGQVVESFGGGICQVSTTLYNAVLRAELEVTERYNHSMIVNYVDPSEDAAIAENGGKNFKFKNNTDYPIYIDGYTTSSKTITFTIYGVETRQAGRVVSYESEVLETTVPTTDTFVLDSSQPVGYVKVTQSAHNGIKAQLWKIVTVDGKEESREVVNSSTYTMVPRIVAVGTAGADENVLAQINAAIATGSYDQVVATSSSMAAVIAAQSQQIDPATGLPIDPATGLPATTDPSVAAPDAAASQQTDTTGSEAQSADGTTG</sequence>
<evidence type="ECO:0000256" key="1">
    <source>
        <dbReference type="ARBA" id="ARBA00022729"/>
    </source>
</evidence>